<keyword evidence="2" id="KW-1185">Reference proteome</keyword>
<dbReference type="EMBL" id="UZAD01000095">
    <property type="protein sequence ID" value="VDN82500.1"/>
    <property type="molecule type" value="Genomic_DNA"/>
</dbReference>
<dbReference type="AlphaFoldDB" id="A0A3P7QK91"/>
<dbReference type="Proteomes" id="UP000278627">
    <property type="component" value="Unassembled WGS sequence"/>
</dbReference>
<evidence type="ECO:0000313" key="2">
    <source>
        <dbReference type="Proteomes" id="UP000278627"/>
    </source>
</evidence>
<evidence type="ECO:0000313" key="1">
    <source>
        <dbReference type="EMBL" id="VDN82500.1"/>
    </source>
</evidence>
<protein>
    <submittedName>
        <fullName evidence="1">Uncharacterized protein</fullName>
    </submittedName>
</protein>
<name>A0A3P7QK91_BRUPA</name>
<reference evidence="1 2" key="1">
    <citation type="submission" date="2018-11" db="EMBL/GenBank/DDBJ databases">
        <authorList>
            <consortium name="Pathogen Informatics"/>
        </authorList>
    </citation>
    <scope>NUCLEOTIDE SEQUENCE [LARGE SCALE GENOMIC DNA]</scope>
</reference>
<sequence>MHFRQCCTNNKVVGVRSSIKERKVTSFTAILLTRLGNPVWINVKKSMSRYKYSIPISQVSKDHLFGLRITHLLFLRD</sequence>
<gene>
    <name evidence="1" type="ORF">BPAG_LOCUS1314</name>
</gene>
<organism evidence="1 2">
    <name type="scientific">Brugia pahangi</name>
    <name type="common">Filarial nematode worm</name>
    <dbReference type="NCBI Taxonomy" id="6280"/>
    <lineage>
        <taxon>Eukaryota</taxon>
        <taxon>Metazoa</taxon>
        <taxon>Ecdysozoa</taxon>
        <taxon>Nematoda</taxon>
        <taxon>Chromadorea</taxon>
        <taxon>Rhabditida</taxon>
        <taxon>Spirurina</taxon>
        <taxon>Spiruromorpha</taxon>
        <taxon>Filarioidea</taxon>
        <taxon>Onchocercidae</taxon>
        <taxon>Brugia</taxon>
    </lineage>
</organism>
<accession>A0A3P7QK91</accession>
<proteinExistence type="predicted"/>